<gene>
    <name evidence="6" type="ORF">CJ305_15495</name>
</gene>
<reference evidence="6 7" key="1">
    <citation type="submission" date="2017-08" db="EMBL/GenBank/DDBJ databases">
        <title>The whole genome shortgun sequences of strain Leeuwenhoekiella nanhaiensis G18 from the South China Sea.</title>
        <authorList>
            <person name="Liu Q."/>
        </authorList>
    </citation>
    <scope>NUCLEOTIDE SEQUENCE [LARGE SCALE GENOMIC DNA]</scope>
    <source>
        <strain evidence="6 7">G18</strain>
    </source>
</reference>
<dbReference type="RefSeq" id="WP_099647210.1">
    <property type="nucleotide sequence ID" value="NZ_KZ319297.1"/>
</dbReference>
<evidence type="ECO:0000259" key="5">
    <source>
        <dbReference type="Pfam" id="PF07992"/>
    </source>
</evidence>
<keyword evidence="7" id="KW-1185">Reference proteome</keyword>
<dbReference type="Pfam" id="PF07992">
    <property type="entry name" value="Pyr_redox_2"/>
    <property type="match status" value="1"/>
</dbReference>
<dbReference type="InterPro" id="IPR036188">
    <property type="entry name" value="FAD/NAD-bd_sf"/>
</dbReference>
<name>A0A2G1VNK2_9FLAO</name>
<evidence type="ECO:0000256" key="3">
    <source>
        <dbReference type="ARBA" id="ARBA00022630"/>
    </source>
</evidence>
<dbReference type="OrthoDB" id="9792592at2"/>
<dbReference type="PRINTS" id="PR00368">
    <property type="entry name" value="FADPNR"/>
</dbReference>
<sequence length="428" mass="48842">MEHVVIVGNGIAGVTAARHIRKNSDKNITIISAESDHFFSRTALMYVYMGHMRFRDLKPYEDQFWSKNNINLKNAFVERVDTDAQTLHLAKGETITYDTLILATGSIPAKYGWEGQDLNGVQGLVSKQDLELLEKNAPNNEVCPKAVIVGGGLIGVELAEMLHTRKIEVTMIVREHAFWSGVLPDGEAEMISRHIKNHGIDLRCGAELDKILDDGQGNVSGIITKKGEQIDCKLVGITTGVKPQIEFFKDSKIETDRGILVNRMLETNIKNVYAIGDCAQQREAIGLRKPVEAVWYTGRMMGETVAQTICGRPFEYSPGNWFNSAKFFDIEYQTYGWVFSTKNKKDYEQHLHWKHSDDTKCITIAFHKDTREFLGINSFGIRLRHDVLDRWLNEKRDVAYVTKNLKEANFDPEFYRHYESEIQKEFKV</sequence>
<dbReference type="Proteomes" id="UP000229433">
    <property type="component" value="Unassembled WGS sequence"/>
</dbReference>
<evidence type="ECO:0000256" key="4">
    <source>
        <dbReference type="ARBA" id="ARBA00022827"/>
    </source>
</evidence>
<dbReference type="InterPro" id="IPR023753">
    <property type="entry name" value="FAD/NAD-binding_dom"/>
</dbReference>
<comment type="cofactor">
    <cofactor evidence="1">
        <name>FAD</name>
        <dbReference type="ChEBI" id="CHEBI:57692"/>
    </cofactor>
</comment>
<dbReference type="PANTHER" id="PTHR43429:SF3">
    <property type="entry name" value="NITRITE REDUCTASE [NAD(P)H]"/>
    <property type="match status" value="1"/>
</dbReference>
<dbReference type="InterPro" id="IPR050260">
    <property type="entry name" value="FAD-bd_OxRdtase"/>
</dbReference>
<proteinExistence type="inferred from homology"/>
<evidence type="ECO:0000256" key="1">
    <source>
        <dbReference type="ARBA" id="ARBA00001974"/>
    </source>
</evidence>
<evidence type="ECO:0000313" key="6">
    <source>
        <dbReference type="EMBL" id="PHQ28348.1"/>
    </source>
</evidence>
<dbReference type="SUPFAM" id="SSF51905">
    <property type="entry name" value="FAD/NAD(P)-binding domain"/>
    <property type="match status" value="1"/>
</dbReference>
<feature type="domain" description="FAD/NAD(P)-binding" evidence="5">
    <location>
        <begin position="3"/>
        <end position="282"/>
    </location>
</feature>
<dbReference type="PANTHER" id="PTHR43429">
    <property type="entry name" value="PYRIDINE NUCLEOTIDE-DISULFIDE OXIDOREDUCTASE DOMAIN-CONTAINING"/>
    <property type="match status" value="1"/>
</dbReference>
<accession>A0A2G1VNK2</accession>
<evidence type="ECO:0000313" key="7">
    <source>
        <dbReference type="Proteomes" id="UP000229433"/>
    </source>
</evidence>
<keyword evidence="4" id="KW-0274">FAD</keyword>
<dbReference type="GO" id="GO:0016491">
    <property type="term" value="F:oxidoreductase activity"/>
    <property type="evidence" value="ECO:0007669"/>
    <property type="project" value="InterPro"/>
</dbReference>
<organism evidence="6 7">
    <name type="scientific">Leeuwenhoekiella nanhaiensis</name>
    <dbReference type="NCBI Taxonomy" id="1655491"/>
    <lineage>
        <taxon>Bacteria</taxon>
        <taxon>Pseudomonadati</taxon>
        <taxon>Bacteroidota</taxon>
        <taxon>Flavobacteriia</taxon>
        <taxon>Flavobacteriales</taxon>
        <taxon>Flavobacteriaceae</taxon>
        <taxon>Leeuwenhoekiella</taxon>
    </lineage>
</organism>
<comment type="caution">
    <text evidence="6">The sequence shown here is derived from an EMBL/GenBank/DDBJ whole genome shotgun (WGS) entry which is preliminary data.</text>
</comment>
<dbReference type="Gene3D" id="3.50.50.60">
    <property type="entry name" value="FAD/NAD(P)-binding domain"/>
    <property type="match status" value="2"/>
</dbReference>
<protein>
    <submittedName>
        <fullName evidence="6">FAD-dependent oxidoreductase</fullName>
    </submittedName>
</protein>
<dbReference type="PRINTS" id="PR00411">
    <property type="entry name" value="PNDRDTASEI"/>
</dbReference>
<keyword evidence="3" id="KW-0285">Flavoprotein</keyword>
<dbReference type="EMBL" id="NQXA01000015">
    <property type="protein sequence ID" value="PHQ28348.1"/>
    <property type="molecule type" value="Genomic_DNA"/>
</dbReference>
<dbReference type="AlphaFoldDB" id="A0A2G1VNK2"/>
<evidence type="ECO:0000256" key="2">
    <source>
        <dbReference type="ARBA" id="ARBA00006442"/>
    </source>
</evidence>
<comment type="similarity">
    <text evidence="2">Belongs to the FAD-dependent oxidoreductase family.</text>
</comment>